<feature type="signal peptide" evidence="5">
    <location>
        <begin position="1"/>
        <end position="25"/>
    </location>
</feature>
<dbReference type="AlphaFoldDB" id="A0A3B0CMM8"/>
<comment type="caution">
    <text evidence="6">The sequence shown here is derived from an EMBL/GenBank/DDBJ whole genome shotgun (WGS) entry which is preliminary data.</text>
</comment>
<dbReference type="InterPro" id="IPR006059">
    <property type="entry name" value="SBP"/>
</dbReference>
<keyword evidence="7" id="KW-1185">Reference proteome</keyword>
<dbReference type="PANTHER" id="PTHR43649:SF31">
    <property type="entry name" value="SN-GLYCEROL-3-PHOSPHATE-BINDING PERIPLASMIC PROTEIN UGPB"/>
    <property type="match status" value="1"/>
</dbReference>
<evidence type="ECO:0000313" key="6">
    <source>
        <dbReference type="EMBL" id="RKN85519.1"/>
    </source>
</evidence>
<dbReference type="SUPFAM" id="SSF53850">
    <property type="entry name" value="Periplasmic binding protein-like II"/>
    <property type="match status" value="1"/>
</dbReference>
<evidence type="ECO:0000256" key="5">
    <source>
        <dbReference type="SAM" id="SignalP"/>
    </source>
</evidence>
<protein>
    <submittedName>
        <fullName evidence="6">Extracellular solute-binding protein</fullName>
    </submittedName>
</protein>
<proteinExistence type="inferred from homology"/>
<dbReference type="Pfam" id="PF01547">
    <property type="entry name" value="SBP_bac_1"/>
    <property type="match status" value="1"/>
</dbReference>
<comment type="subcellular location">
    <subcellularLocation>
        <location evidence="1">Cell envelope</location>
    </subcellularLocation>
</comment>
<evidence type="ECO:0000256" key="4">
    <source>
        <dbReference type="ARBA" id="ARBA00022729"/>
    </source>
</evidence>
<name>A0A3B0CMM8_9BACL</name>
<dbReference type="Gene3D" id="3.40.190.10">
    <property type="entry name" value="Periplasmic binding protein-like II"/>
    <property type="match status" value="1"/>
</dbReference>
<comment type="similarity">
    <text evidence="2">Belongs to the bacterial solute-binding protein 1 family.</text>
</comment>
<evidence type="ECO:0000256" key="1">
    <source>
        <dbReference type="ARBA" id="ARBA00004196"/>
    </source>
</evidence>
<accession>A0A3B0CMM8</accession>
<sequence>MIRGDRMFKKCIFTTITAVISLSLAGCGSGGAGEGAKPGDTKASAPADGFDASKPVTLKIVDTGLVTDEEFQRFLVEPVKKKYPNITLELIRQKYSVDRYELLLAKGEKFDLLFEANLLFDDVISAKLADNMEPMLKKHKIDLSKIEQVALDSFKIASGGQYLSGVPFTRHFNVLYYNKDLFDKFGVAYPKDGLTWDETIELARKVSRTSDGNVYRGLDPDHLFRVASSLGLAIVDAKTEKSAVLNEKWKQIYEMYKTIFAIPGYQEKFVSPGNYGEFTKGNVAMFAGINLLPYISKVTDTLNWDMAAFPSFKEAPGIGHEFDGHGIVVTSISENKDAAYKVVEVLLSEETQLDMSRNAKMPVLQEAKVKEEFGKNVGYLKGKNIQAIYKSTPAKSHISTPYDSKARTAMNKYNTEVLKGAKDINTALRQMDEEINKIIAEGKK</sequence>
<organism evidence="6 7">
    <name type="scientific">Paenibacillus ginsengarvi</name>
    <dbReference type="NCBI Taxonomy" id="400777"/>
    <lineage>
        <taxon>Bacteria</taxon>
        <taxon>Bacillati</taxon>
        <taxon>Bacillota</taxon>
        <taxon>Bacilli</taxon>
        <taxon>Bacillales</taxon>
        <taxon>Paenibacillaceae</taxon>
        <taxon>Paenibacillus</taxon>
    </lineage>
</organism>
<dbReference type="EMBL" id="RBAH01000004">
    <property type="protein sequence ID" value="RKN85519.1"/>
    <property type="molecule type" value="Genomic_DNA"/>
</dbReference>
<reference evidence="6 7" key="1">
    <citation type="journal article" date="2007" name="Int. J. Syst. Evol. Microbiol.">
        <title>Paenibacillus ginsengarvi sp. nov., isolated from soil from ginseng cultivation.</title>
        <authorList>
            <person name="Yoon M.H."/>
            <person name="Ten L.N."/>
            <person name="Im W.T."/>
        </authorList>
    </citation>
    <scope>NUCLEOTIDE SEQUENCE [LARGE SCALE GENOMIC DNA]</scope>
    <source>
        <strain evidence="6 7">KCTC 13059</strain>
    </source>
</reference>
<dbReference type="GO" id="GO:0030313">
    <property type="term" value="C:cell envelope"/>
    <property type="evidence" value="ECO:0007669"/>
    <property type="project" value="UniProtKB-SubCell"/>
</dbReference>
<evidence type="ECO:0000256" key="3">
    <source>
        <dbReference type="ARBA" id="ARBA00022448"/>
    </source>
</evidence>
<keyword evidence="4 5" id="KW-0732">Signal</keyword>
<evidence type="ECO:0000256" key="2">
    <source>
        <dbReference type="ARBA" id="ARBA00008520"/>
    </source>
</evidence>
<feature type="chain" id="PRO_5038568027" evidence="5">
    <location>
        <begin position="26"/>
        <end position="444"/>
    </location>
</feature>
<keyword evidence="3" id="KW-0813">Transport</keyword>
<gene>
    <name evidence="6" type="ORF">D7M11_07475</name>
</gene>
<dbReference type="InterPro" id="IPR050490">
    <property type="entry name" value="Bact_solute-bd_prot1"/>
</dbReference>
<dbReference type="PROSITE" id="PS51257">
    <property type="entry name" value="PROKAR_LIPOPROTEIN"/>
    <property type="match status" value="1"/>
</dbReference>
<dbReference type="PANTHER" id="PTHR43649">
    <property type="entry name" value="ARABINOSE-BINDING PROTEIN-RELATED"/>
    <property type="match status" value="1"/>
</dbReference>
<dbReference type="Proteomes" id="UP000282311">
    <property type="component" value="Unassembled WGS sequence"/>
</dbReference>
<evidence type="ECO:0000313" key="7">
    <source>
        <dbReference type="Proteomes" id="UP000282311"/>
    </source>
</evidence>